<keyword evidence="2" id="KW-0812">Transmembrane</keyword>
<dbReference type="EMBL" id="WMBQ01000001">
    <property type="protein sequence ID" value="MTD93929.1"/>
    <property type="molecule type" value="Genomic_DNA"/>
</dbReference>
<name>A0A6I3KHX7_9HYPH</name>
<reference evidence="3 4" key="1">
    <citation type="submission" date="2019-11" db="EMBL/GenBank/DDBJ databases">
        <title>Identification of a novel strain.</title>
        <authorList>
            <person name="Xu Q."/>
            <person name="Wang G."/>
        </authorList>
    </citation>
    <scope>NUCLEOTIDE SEQUENCE [LARGE SCALE GENOMIC DNA]</scope>
    <source>
        <strain evidence="4">xq</strain>
    </source>
</reference>
<keyword evidence="2" id="KW-0472">Membrane</keyword>
<evidence type="ECO:0000256" key="1">
    <source>
        <dbReference type="SAM" id="MobiDB-lite"/>
    </source>
</evidence>
<dbReference type="RefSeq" id="WP_154738422.1">
    <property type="nucleotide sequence ID" value="NZ_WMBQ01000001.1"/>
</dbReference>
<evidence type="ECO:0000256" key="2">
    <source>
        <dbReference type="SAM" id="Phobius"/>
    </source>
</evidence>
<feature type="transmembrane region" description="Helical" evidence="2">
    <location>
        <begin position="6"/>
        <end position="25"/>
    </location>
</feature>
<gene>
    <name evidence="3" type="ORF">GIW81_06215</name>
</gene>
<keyword evidence="2" id="KW-1133">Transmembrane helix</keyword>
<comment type="caution">
    <text evidence="3">The sequence shown here is derived from an EMBL/GenBank/DDBJ whole genome shotgun (WGS) entry which is preliminary data.</text>
</comment>
<feature type="region of interest" description="Disordered" evidence="1">
    <location>
        <begin position="62"/>
        <end position="81"/>
    </location>
</feature>
<keyword evidence="4" id="KW-1185">Reference proteome</keyword>
<dbReference type="AlphaFoldDB" id="A0A6I3KHX7"/>
<organism evidence="3 4">
    <name type="scientific">Hyphomicrobium album</name>
    <dbReference type="NCBI Taxonomy" id="2665159"/>
    <lineage>
        <taxon>Bacteria</taxon>
        <taxon>Pseudomonadati</taxon>
        <taxon>Pseudomonadota</taxon>
        <taxon>Alphaproteobacteria</taxon>
        <taxon>Hyphomicrobiales</taxon>
        <taxon>Hyphomicrobiaceae</taxon>
        <taxon>Hyphomicrobium</taxon>
    </lineage>
</organism>
<dbReference type="Proteomes" id="UP000440694">
    <property type="component" value="Unassembled WGS sequence"/>
</dbReference>
<proteinExistence type="predicted"/>
<feature type="transmembrane region" description="Helical" evidence="2">
    <location>
        <begin position="45"/>
        <end position="63"/>
    </location>
</feature>
<sequence>MDPLELVLMVGTIGAIFAAIFYFMFRALRNARHLWVGTPLHEREWWVVVLVAVMVLIGAAAGHSPGVGGKIFRSAPHTTSD</sequence>
<accession>A0A6I3KHX7</accession>
<evidence type="ECO:0000313" key="4">
    <source>
        <dbReference type="Proteomes" id="UP000440694"/>
    </source>
</evidence>
<evidence type="ECO:0000313" key="3">
    <source>
        <dbReference type="EMBL" id="MTD93929.1"/>
    </source>
</evidence>
<protein>
    <submittedName>
        <fullName evidence="3">Uncharacterized protein</fullName>
    </submittedName>
</protein>